<accession>A0A1H0QC55</accession>
<proteinExistence type="inferred from homology"/>
<dbReference type="Proteomes" id="UP000199073">
    <property type="component" value="Unassembled WGS sequence"/>
</dbReference>
<evidence type="ECO:0000256" key="8">
    <source>
        <dbReference type="ARBA" id="ARBA00022989"/>
    </source>
</evidence>
<sequence>MTELAHAAAPAAGGAGGFASFIPLILIFVVFYFLLIRPQQKQAKKHQAFLNDLKKGNKVVTKGGIHGQIVSLSDNVVTLEIAKDITIKVSRDAIGGPLGKDGTTEQKEIKSSGG</sequence>
<keyword evidence="14" id="KW-1185">Reference proteome</keyword>
<dbReference type="EMBL" id="FNJI01000011">
    <property type="protein sequence ID" value="SDP14268.1"/>
    <property type="molecule type" value="Genomic_DNA"/>
</dbReference>
<dbReference type="SMART" id="SM01323">
    <property type="entry name" value="YajC"/>
    <property type="match status" value="1"/>
</dbReference>
<keyword evidence="4" id="KW-0813">Transport</keyword>
<dbReference type="OrthoDB" id="9811406at2"/>
<evidence type="ECO:0000256" key="5">
    <source>
        <dbReference type="ARBA" id="ARBA00022475"/>
    </source>
</evidence>
<keyword evidence="5" id="KW-1003">Cell membrane</keyword>
<evidence type="ECO:0000256" key="10">
    <source>
        <dbReference type="ARBA" id="ARBA00023136"/>
    </source>
</evidence>
<dbReference type="PRINTS" id="PR01853">
    <property type="entry name" value="YAJCTRNLCASE"/>
</dbReference>
<comment type="similarity">
    <text evidence="2">Belongs to the YajC family.</text>
</comment>
<evidence type="ECO:0000256" key="6">
    <source>
        <dbReference type="ARBA" id="ARBA00022692"/>
    </source>
</evidence>
<dbReference type="PANTHER" id="PTHR33909:SF1">
    <property type="entry name" value="SEC TRANSLOCON ACCESSORY COMPLEX SUBUNIT YAJC"/>
    <property type="match status" value="1"/>
</dbReference>
<feature type="region of interest" description="Disordered" evidence="11">
    <location>
        <begin position="94"/>
        <end position="114"/>
    </location>
</feature>
<evidence type="ECO:0000313" key="14">
    <source>
        <dbReference type="Proteomes" id="UP000199073"/>
    </source>
</evidence>
<protein>
    <recommendedName>
        <fullName evidence="3">Sec translocon accessory complex subunit YajC</fullName>
    </recommendedName>
</protein>
<keyword evidence="10 12" id="KW-0472">Membrane</keyword>
<dbReference type="GO" id="GO:0015031">
    <property type="term" value="P:protein transport"/>
    <property type="evidence" value="ECO:0007669"/>
    <property type="project" value="UniProtKB-KW"/>
</dbReference>
<feature type="transmembrane region" description="Helical" evidence="12">
    <location>
        <begin position="12"/>
        <end position="35"/>
    </location>
</feature>
<evidence type="ECO:0000256" key="11">
    <source>
        <dbReference type="SAM" id="MobiDB-lite"/>
    </source>
</evidence>
<keyword evidence="9" id="KW-0811">Translocation</keyword>
<evidence type="ECO:0000256" key="2">
    <source>
        <dbReference type="ARBA" id="ARBA00006742"/>
    </source>
</evidence>
<reference evidence="13 14" key="1">
    <citation type="submission" date="2016-10" db="EMBL/GenBank/DDBJ databases">
        <authorList>
            <person name="de Groot N.N."/>
        </authorList>
    </citation>
    <scope>NUCLEOTIDE SEQUENCE [LARGE SCALE GENOMIC DNA]</scope>
    <source>
        <strain evidence="13 14">DSM 12130</strain>
    </source>
</reference>
<dbReference type="InterPro" id="IPR003849">
    <property type="entry name" value="Preprotein_translocase_YajC"/>
</dbReference>
<comment type="subcellular location">
    <subcellularLocation>
        <location evidence="1">Cell membrane</location>
        <topology evidence="1">Single-pass membrane protein</topology>
    </subcellularLocation>
</comment>
<evidence type="ECO:0000256" key="12">
    <source>
        <dbReference type="SAM" id="Phobius"/>
    </source>
</evidence>
<dbReference type="NCBIfam" id="TIGR00739">
    <property type="entry name" value="yajC"/>
    <property type="match status" value="1"/>
</dbReference>
<dbReference type="Pfam" id="PF02699">
    <property type="entry name" value="YajC"/>
    <property type="match status" value="1"/>
</dbReference>
<dbReference type="STRING" id="91360.SAMN05660330_01920"/>
<evidence type="ECO:0000256" key="3">
    <source>
        <dbReference type="ARBA" id="ARBA00014962"/>
    </source>
</evidence>
<evidence type="ECO:0000256" key="4">
    <source>
        <dbReference type="ARBA" id="ARBA00022448"/>
    </source>
</evidence>
<evidence type="ECO:0000256" key="7">
    <source>
        <dbReference type="ARBA" id="ARBA00022927"/>
    </source>
</evidence>
<evidence type="ECO:0000313" key="13">
    <source>
        <dbReference type="EMBL" id="SDP14268.1"/>
    </source>
</evidence>
<dbReference type="GO" id="GO:0005886">
    <property type="term" value="C:plasma membrane"/>
    <property type="evidence" value="ECO:0007669"/>
    <property type="project" value="UniProtKB-SubCell"/>
</dbReference>
<dbReference type="RefSeq" id="WP_092222199.1">
    <property type="nucleotide sequence ID" value="NZ_FNJI01000011.1"/>
</dbReference>
<keyword evidence="8 12" id="KW-1133">Transmembrane helix</keyword>
<keyword evidence="6 12" id="KW-0812">Transmembrane</keyword>
<dbReference type="PANTHER" id="PTHR33909">
    <property type="entry name" value="SEC TRANSLOCON ACCESSORY COMPLEX SUBUNIT YAJC"/>
    <property type="match status" value="1"/>
</dbReference>
<name>A0A1H0QC55_9BACT</name>
<organism evidence="13 14">
    <name type="scientific">Desulforhopalus singaporensis</name>
    <dbReference type="NCBI Taxonomy" id="91360"/>
    <lineage>
        <taxon>Bacteria</taxon>
        <taxon>Pseudomonadati</taxon>
        <taxon>Thermodesulfobacteriota</taxon>
        <taxon>Desulfobulbia</taxon>
        <taxon>Desulfobulbales</taxon>
        <taxon>Desulfocapsaceae</taxon>
        <taxon>Desulforhopalus</taxon>
    </lineage>
</organism>
<dbReference type="AlphaFoldDB" id="A0A1H0QC55"/>
<evidence type="ECO:0000256" key="9">
    <source>
        <dbReference type="ARBA" id="ARBA00023010"/>
    </source>
</evidence>
<gene>
    <name evidence="13" type="ORF">SAMN05660330_01920</name>
</gene>
<evidence type="ECO:0000256" key="1">
    <source>
        <dbReference type="ARBA" id="ARBA00004162"/>
    </source>
</evidence>
<feature type="compositionally biased region" description="Basic and acidic residues" evidence="11">
    <location>
        <begin position="102"/>
        <end position="114"/>
    </location>
</feature>
<keyword evidence="7" id="KW-0653">Protein transport</keyword>